<evidence type="ECO:0000313" key="6">
    <source>
        <dbReference type="Proteomes" id="UP001201812"/>
    </source>
</evidence>
<keyword evidence="4" id="KW-0812">Transmembrane</keyword>
<keyword evidence="1 2" id="KW-0802">TPR repeat</keyword>
<organism evidence="5 6">
    <name type="scientific">Ditylenchus destructor</name>
    <dbReference type="NCBI Taxonomy" id="166010"/>
    <lineage>
        <taxon>Eukaryota</taxon>
        <taxon>Metazoa</taxon>
        <taxon>Ecdysozoa</taxon>
        <taxon>Nematoda</taxon>
        <taxon>Chromadorea</taxon>
        <taxon>Rhabditida</taxon>
        <taxon>Tylenchina</taxon>
        <taxon>Tylenchomorpha</taxon>
        <taxon>Sphaerularioidea</taxon>
        <taxon>Anguinidae</taxon>
        <taxon>Anguininae</taxon>
        <taxon>Ditylenchus</taxon>
    </lineage>
</organism>
<proteinExistence type="predicted"/>
<dbReference type="Pfam" id="PF14559">
    <property type="entry name" value="TPR_19"/>
    <property type="match status" value="1"/>
</dbReference>
<dbReference type="InterPro" id="IPR011990">
    <property type="entry name" value="TPR-like_helical_dom_sf"/>
</dbReference>
<feature type="compositionally biased region" description="Basic and acidic residues" evidence="3">
    <location>
        <begin position="883"/>
        <end position="892"/>
    </location>
</feature>
<dbReference type="PROSITE" id="PS50005">
    <property type="entry name" value="TPR"/>
    <property type="match status" value="1"/>
</dbReference>
<feature type="region of interest" description="Disordered" evidence="3">
    <location>
        <begin position="820"/>
        <end position="980"/>
    </location>
</feature>
<dbReference type="SUPFAM" id="SSF48452">
    <property type="entry name" value="TPR-like"/>
    <property type="match status" value="2"/>
</dbReference>
<dbReference type="GO" id="GO:0016567">
    <property type="term" value="P:protein ubiquitination"/>
    <property type="evidence" value="ECO:0007669"/>
    <property type="project" value="TreeGrafter"/>
</dbReference>
<comment type="caution">
    <text evidence="5">The sequence shown here is derived from an EMBL/GenBank/DDBJ whole genome shotgun (WGS) entry which is preliminary data.</text>
</comment>
<feature type="compositionally biased region" description="Low complexity" evidence="3">
    <location>
        <begin position="840"/>
        <end position="867"/>
    </location>
</feature>
<dbReference type="InterPro" id="IPR019734">
    <property type="entry name" value="TPR_rpt"/>
</dbReference>
<keyword evidence="4" id="KW-0472">Membrane</keyword>
<feature type="compositionally biased region" description="Acidic residues" evidence="3">
    <location>
        <begin position="942"/>
        <end position="962"/>
    </location>
</feature>
<dbReference type="Gene3D" id="1.25.40.10">
    <property type="entry name" value="Tetratricopeptide repeat domain"/>
    <property type="match status" value="2"/>
</dbReference>
<feature type="transmembrane region" description="Helical" evidence="4">
    <location>
        <begin position="258"/>
        <end position="276"/>
    </location>
</feature>
<keyword evidence="4" id="KW-1133">Transmembrane helix</keyword>
<dbReference type="GO" id="GO:0005680">
    <property type="term" value="C:anaphase-promoting complex"/>
    <property type="evidence" value="ECO:0007669"/>
    <property type="project" value="TreeGrafter"/>
</dbReference>
<evidence type="ECO:0000313" key="5">
    <source>
        <dbReference type="EMBL" id="KAI1714523.1"/>
    </source>
</evidence>
<reference evidence="5" key="1">
    <citation type="submission" date="2022-01" db="EMBL/GenBank/DDBJ databases">
        <title>Genome Sequence Resource for Two Populations of Ditylenchus destructor, the Migratory Endoparasitic Phytonematode.</title>
        <authorList>
            <person name="Zhang H."/>
            <person name="Lin R."/>
            <person name="Xie B."/>
        </authorList>
    </citation>
    <scope>NUCLEOTIDE SEQUENCE</scope>
    <source>
        <strain evidence="5">BazhouSP</strain>
    </source>
</reference>
<feature type="compositionally biased region" description="Low complexity" evidence="3">
    <location>
        <begin position="909"/>
        <end position="929"/>
    </location>
</feature>
<feature type="repeat" description="TPR" evidence="2">
    <location>
        <begin position="510"/>
        <end position="543"/>
    </location>
</feature>
<feature type="compositionally biased region" description="Basic and acidic residues" evidence="3">
    <location>
        <begin position="932"/>
        <end position="941"/>
    </location>
</feature>
<gene>
    <name evidence="5" type="ORF">DdX_08621</name>
</gene>
<evidence type="ECO:0000256" key="1">
    <source>
        <dbReference type="ARBA" id="ARBA00022803"/>
    </source>
</evidence>
<dbReference type="EMBL" id="JAKKPZ010000013">
    <property type="protein sequence ID" value="KAI1714523.1"/>
    <property type="molecule type" value="Genomic_DNA"/>
</dbReference>
<dbReference type="AlphaFoldDB" id="A0AAD4N7P9"/>
<dbReference type="SMART" id="SM00028">
    <property type="entry name" value="TPR"/>
    <property type="match status" value="5"/>
</dbReference>
<keyword evidence="6" id="KW-1185">Reference proteome</keyword>
<evidence type="ECO:0000256" key="2">
    <source>
        <dbReference type="PROSITE-ProRule" id="PRU00339"/>
    </source>
</evidence>
<dbReference type="PANTHER" id="PTHR12558">
    <property type="entry name" value="CELL DIVISION CYCLE 16,23,27"/>
    <property type="match status" value="1"/>
</dbReference>
<sequence>MTGQKRKDNEMGDPSLTLFFNLPTHSLGRRNTSRMAERGAIHRPHCPKSIPLLLCAAANGKEHCASNEKIMWKLSSRESKIFEKILNDGIPEEAARKKVLRTKFALNSNEEITVKNALKLQQLSCDQVEALYKCLPPNIEFYKFVDSLVPLSPEEIRRLSPSSSAEQGENEKKKAAYRARIQKLRTQQENKEYMEMTKSIDPNRKYGHTNLMENFGQEMREVNRQVIAVVNTVITVGGAFAFGFFGVTYTHQHMHLDIATRILIVILNEYFYSIFLKHFITYMIQMKLDLFECVKRLHELELYEDLLLFAELNVSEHKLVDQLLHDEQAFIYMCIADANFSESHFSQSVKYYDKVIRLLALMKRQNSENHFEELLNVSEIRYRMHKALVRESKLDEAIRCLEAVPRAEVRPKILFAIAKLSLMTRRPNKPITPFTQKIINSLKGVAAEVSEALQCKSYLALSGNFIPEDDPMLPVLGQESRVWLYAKQAEEKHKFCEGAQALAKVTTNNFRVVCELAHFFHVIGDNQKALATYQRAHSIDPTRPEGMDVYASLLAQNQMKKELEALATKLMANCGQVRSEVFVTYGYLARLQRKGQEALQFAHKAVTLTDSSQWRQRAEALLLKAHVLLDVKSVKEADRILQQALNHDPTNIGIYETLIRSHLLQKHAAEALKVANNALSYLGHDNPRIQFLMALVLSEDSTQYTEAITILEDVTKTAPYLLDAISLLAKLYDKGQNYDKAIALLRKSVEFNVNAQLHRMLGDFLTKTNQPEAACSQYRQALSSQVPDPKALNAMTALNSIPGLATPECPANAVFNTRIPPVAPARARRTQTSQLHTQRRGAASTASSGSVTTRSASAGASSSASSSYDMIAPPRFDTEEGAEESRRADSRGHHPLARRRTTAASGNFSTSSPSSTDTPSSQQSRSQQTMATDERDIIREVEEQDEEDDVEEPPLDPMEQEDPASIRETPPRSAQPDESW</sequence>
<dbReference type="Proteomes" id="UP001201812">
    <property type="component" value="Unassembled WGS sequence"/>
</dbReference>
<dbReference type="InterPro" id="IPR021013">
    <property type="entry name" value="ATPase_Vma12"/>
</dbReference>
<evidence type="ECO:0000256" key="3">
    <source>
        <dbReference type="SAM" id="MobiDB-lite"/>
    </source>
</evidence>
<dbReference type="PANTHER" id="PTHR12558:SF36">
    <property type="entry name" value="ANAPHASE-PROMOTING COMPLEX SUBUNIT 7"/>
    <property type="match status" value="1"/>
</dbReference>
<protein>
    <submittedName>
        <fullName evidence="5">Endoplasmic reticulum-based factor for assembly of v-ATPase domain-containing protein</fullName>
    </submittedName>
</protein>
<dbReference type="GO" id="GO:0051301">
    <property type="term" value="P:cell division"/>
    <property type="evidence" value="ECO:0007669"/>
    <property type="project" value="TreeGrafter"/>
</dbReference>
<evidence type="ECO:0000256" key="4">
    <source>
        <dbReference type="SAM" id="Phobius"/>
    </source>
</evidence>
<accession>A0AAD4N7P9</accession>
<dbReference type="GO" id="GO:0070072">
    <property type="term" value="P:vacuolar proton-transporting V-type ATPase complex assembly"/>
    <property type="evidence" value="ECO:0007669"/>
    <property type="project" value="InterPro"/>
</dbReference>
<name>A0AAD4N7P9_9BILA</name>
<dbReference type="GO" id="GO:0045842">
    <property type="term" value="P:positive regulation of mitotic metaphase/anaphase transition"/>
    <property type="evidence" value="ECO:0007669"/>
    <property type="project" value="TreeGrafter"/>
</dbReference>
<feature type="transmembrane region" description="Helical" evidence="4">
    <location>
        <begin position="226"/>
        <end position="246"/>
    </location>
</feature>
<dbReference type="Pfam" id="PF11712">
    <property type="entry name" value="Vma12"/>
    <property type="match status" value="1"/>
</dbReference>